<evidence type="ECO:0000313" key="2">
    <source>
        <dbReference type="Proteomes" id="UP000736335"/>
    </source>
</evidence>
<dbReference type="EMBL" id="WIUZ02000001">
    <property type="protein sequence ID" value="KAF9793097.1"/>
    <property type="molecule type" value="Genomic_DNA"/>
</dbReference>
<feature type="non-terminal residue" evidence="1">
    <location>
        <position position="79"/>
    </location>
</feature>
<name>A0A9P6LD41_9AGAM</name>
<dbReference type="OrthoDB" id="2683861at2759"/>
<feature type="non-terminal residue" evidence="1">
    <location>
        <position position="1"/>
    </location>
</feature>
<sequence>RPNEVAQFQKWARKFSRGDNVDATEFGVAVVKWWLTIQPTTRKQWPPSYAPLPDNFSFNYFNRGGPNGAFLVILCLGWW</sequence>
<organism evidence="1 2">
    <name type="scientific">Thelephora terrestris</name>
    <dbReference type="NCBI Taxonomy" id="56493"/>
    <lineage>
        <taxon>Eukaryota</taxon>
        <taxon>Fungi</taxon>
        <taxon>Dikarya</taxon>
        <taxon>Basidiomycota</taxon>
        <taxon>Agaricomycotina</taxon>
        <taxon>Agaricomycetes</taxon>
        <taxon>Thelephorales</taxon>
        <taxon>Thelephoraceae</taxon>
        <taxon>Thelephora</taxon>
    </lineage>
</organism>
<reference evidence="1" key="1">
    <citation type="journal article" date="2020" name="Nat. Commun.">
        <title>Large-scale genome sequencing of mycorrhizal fungi provides insights into the early evolution of symbiotic traits.</title>
        <authorList>
            <person name="Miyauchi S."/>
            <person name="Kiss E."/>
            <person name="Kuo A."/>
            <person name="Drula E."/>
            <person name="Kohler A."/>
            <person name="Sanchez-Garcia M."/>
            <person name="Morin E."/>
            <person name="Andreopoulos B."/>
            <person name="Barry K.W."/>
            <person name="Bonito G."/>
            <person name="Buee M."/>
            <person name="Carver A."/>
            <person name="Chen C."/>
            <person name="Cichocki N."/>
            <person name="Clum A."/>
            <person name="Culley D."/>
            <person name="Crous P.W."/>
            <person name="Fauchery L."/>
            <person name="Girlanda M."/>
            <person name="Hayes R.D."/>
            <person name="Keri Z."/>
            <person name="LaButti K."/>
            <person name="Lipzen A."/>
            <person name="Lombard V."/>
            <person name="Magnuson J."/>
            <person name="Maillard F."/>
            <person name="Murat C."/>
            <person name="Nolan M."/>
            <person name="Ohm R.A."/>
            <person name="Pangilinan J."/>
            <person name="Pereira M.F."/>
            <person name="Perotto S."/>
            <person name="Peter M."/>
            <person name="Pfister S."/>
            <person name="Riley R."/>
            <person name="Sitrit Y."/>
            <person name="Stielow J.B."/>
            <person name="Szollosi G."/>
            <person name="Zifcakova L."/>
            <person name="Stursova M."/>
            <person name="Spatafora J.W."/>
            <person name="Tedersoo L."/>
            <person name="Vaario L.M."/>
            <person name="Yamada A."/>
            <person name="Yan M."/>
            <person name="Wang P."/>
            <person name="Xu J."/>
            <person name="Bruns T."/>
            <person name="Baldrian P."/>
            <person name="Vilgalys R."/>
            <person name="Dunand C."/>
            <person name="Henrissat B."/>
            <person name="Grigoriev I.V."/>
            <person name="Hibbett D."/>
            <person name="Nagy L.G."/>
            <person name="Martin F.M."/>
        </authorList>
    </citation>
    <scope>NUCLEOTIDE SEQUENCE</scope>
    <source>
        <strain evidence="1">UH-Tt-Lm1</strain>
    </source>
</reference>
<accession>A0A9P6LD41</accession>
<reference evidence="1" key="2">
    <citation type="submission" date="2020-11" db="EMBL/GenBank/DDBJ databases">
        <authorList>
            <consortium name="DOE Joint Genome Institute"/>
            <person name="Kuo A."/>
            <person name="Miyauchi S."/>
            <person name="Kiss E."/>
            <person name="Drula E."/>
            <person name="Kohler A."/>
            <person name="Sanchez-Garcia M."/>
            <person name="Andreopoulos B."/>
            <person name="Barry K.W."/>
            <person name="Bonito G."/>
            <person name="Buee M."/>
            <person name="Carver A."/>
            <person name="Chen C."/>
            <person name="Cichocki N."/>
            <person name="Clum A."/>
            <person name="Culley D."/>
            <person name="Crous P.W."/>
            <person name="Fauchery L."/>
            <person name="Girlanda M."/>
            <person name="Hayes R."/>
            <person name="Keri Z."/>
            <person name="Labutti K."/>
            <person name="Lipzen A."/>
            <person name="Lombard V."/>
            <person name="Magnuson J."/>
            <person name="Maillard F."/>
            <person name="Morin E."/>
            <person name="Murat C."/>
            <person name="Nolan M."/>
            <person name="Ohm R."/>
            <person name="Pangilinan J."/>
            <person name="Pereira M."/>
            <person name="Perotto S."/>
            <person name="Peter M."/>
            <person name="Riley R."/>
            <person name="Sitrit Y."/>
            <person name="Stielow B."/>
            <person name="Szollosi G."/>
            <person name="Zifcakova L."/>
            <person name="Stursova M."/>
            <person name="Spatafora J.W."/>
            <person name="Tedersoo L."/>
            <person name="Vaario L.-M."/>
            <person name="Yamada A."/>
            <person name="Yan M."/>
            <person name="Wang P."/>
            <person name="Xu J."/>
            <person name="Bruns T."/>
            <person name="Baldrian P."/>
            <person name="Vilgalys R."/>
            <person name="Henrissat B."/>
            <person name="Grigoriev I.V."/>
            <person name="Hibbett D."/>
            <person name="Nagy L.G."/>
            <person name="Martin F.M."/>
        </authorList>
    </citation>
    <scope>NUCLEOTIDE SEQUENCE</scope>
    <source>
        <strain evidence="1">UH-Tt-Lm1</strain>
    </source>
</reference>
<evidence type="ECO:0000313" key="1">
    <source>
        <dbReference type="EMBL" id="KAF9793097.1"/>
    </source>
</evidence>
<gene>
    <name evidence="1" type="ORF">BJ322DRAFT_980910</name>
</gene>
<proteinExistence type="predicted"/>
<comment type="caution">
    <text evidence="1">The sequence shown here is derived from an EMBL/GenBank/DDBJ whole genome shotgun (WGS) entry which is preliminary data.</text>
</comment>
<dbReference type="Proteomes" id="UP000736335">
    <property type="component" value="Unassembled WGS sequence"/>
</dbReference>
<dbReference type="AlphaFoldDB" id="A0A9P6LD41"/>
<protein>
    <submittedName>
        <fullName evidence="1">Uncharacterized protein</fullName>
    </submittedName>
</protein>
<keyword evidence="2" id="KW-1185">Reference proteome</keyword>